<evidence type="ECO:0000313" key="12">
    <source>
        <dbReference type="Proteomes" id="UP001499967"/>
    </source>
</evidence>
<keyword evidence="7 11" id="KW-0067">ATP-binding</keyword>
<keyword evidence="9" id="KW-0472">Membrane</keyword>
<dbReference type="InterPro" id="IPR003593">
    <property type="entry name" value="AAA+_ATPase"/>
</dbReference>
<keyword evidence="8" id="KW-1278">Translocase</keyword>
<dbReference type="Proteomes" id="UP001499967">
    <property type="component" value="Unassembled WGS sequence"/>
</dbReference>
<comment type="similarity">
    <text evidence="2">Belongs to the ABC transporter superfamily.</text>
</comment>
<dbReference type="GO" id="GO:0005524">
    <property type="term" value="F:ATP binding"/>
    <property type="evidence" value="ECO:0007669"/>
    <property type="project" value="UniProtKB-KW"/>
</dbReference>
<evidence type="ECO:0000256" key="8">
    <source>
        <dbReference type="ARBA" id="ARBA00022967"/>
    </source>
</evidence>
<evidence type="ECO:0000259" key="10">
    <source>
        <dbReference type="PROSITE" id="PS50893"/>
    </source>
</evidence>
<dbReference type="InterPro" id="IPR017871">
    <property type="entry name" value="ABC_transporter-like_CS"/>
</dbReference>
<evidence type="ECO:0000256" key="1">
    <source>
        <dbReference type="ARBA" id="ARBA00004202"/>
    </source>
</evidence>
<sequence>MSAPGTPPLVAVEDLRVVLPTGHRTEVEAVRKVSLVVHDGERVGIVGESGSGKSVTARAVAGLLPTSPRVRVTGSIRFAGQELVGAGPEAWHTIRRERVGMIFQDPLTSLNPTMRIGRQVGESLPGERDRRARTEKVHEYLRQAGLENPDRIAAAFPHELSGGMRQRVLIAIAIAKSPSLVVADEPTTALDATVQQRVLRTLDDTVSELRTSLVLISHDLAVVAGMTDRIYVMYAGHIVEEGPTDRVLEDPQHAYTRALLRSVRSLTDEDTELYSIPPALRRELTAEVTGAA</sequence>
<dbReference type="RefSeq" id="WP_343940726.1">
    <property type="nucleotide sequence ID" value="NZ_BAAAHP010000048.1"/>
</dbReference>
<name>A0ABN1PMH4_9PSEU</name>
<dbReference type="Pfam" id="PF00005">
    <property type="entry name" value="ABC_tran"/>
    <property type="match status" value="1"/>
</dbReference>
<keyword evidence="6" id="KW-0547">Nucleotide-binding</keyword>
<dbReference type="EMBL" id="BAAAHP010000048">
    <property type="protein sequence ID" value="GAA0930040.1"/>
    <property type="molecule type" value="Genomic_DNA"/>
</dbReference>
<evidence type="ECO:0000256" key="6">
    <source>
        <dbReference type="ARBA" id="ARBA00022741"/>
    </source>
</evidence>
<dbReference type="PROSITE" id="PS50893">
    <property type="entry name" value="ABC_TRANSPORTER_2"/>
    <property type="match status" value="1"/>
</dbReference>
<keyword evidence="5" id="KW-0997">Cell inner membrane</keyword>
<dbReference type="Gene3D" id="3.40.50.300">
    <property type="entry name" value="P-loop containing nucleotide triphosphate hydrolases"/>
    <property type="match status" value="1"/>
</dbReference>
<dbReference type="PANTHER" id="PTHR43297:SF14">
    <property type="entry name" value="ATPASE AAA-TYPE CORE DOMAIN-CONTAINING PROTEIN"/>
    <property type="match status" value="1"/>
</dbReference>
<dbReference type="CDD" id="cd03257">
    <property type="entry name" value="ABC_NikE_OppD_transporters"/>
    <property type="match status" value="1"/>
</dbReference>
<proteinExistence type="inferred from homology"/>
<dbReference type="InterPro" id="IPR003439">
    <property type="entry name" value="ABC_transporter-like_ATP-bd"/>
</dbReference>
<evidence type="ECO:0000256" key="7">
    <source>
        <dbReference type="ARBA" id="ARBA00022840"/>
    </source>
</evidence>
<keyword evidence="3" id="KW-0813">Transport</keyword>
<evidence type="ECO:0000256" key="9">
    <source>
        <dbReference type="ARBA" id="ARBA00023136"/>
    </source>
</evidence>
<dbReference type="InterPro" id="IPR027417">
    <property type="entry name" value="P-loop_NTPase"/>
</dbReference>
<reference evidence="11 12" key="1">
    <citation type="journal article" date="2019" name="Int. J. Syst. Evol. Microbiol.">
        <title>The Global Catalogue of Microorganisms (GCM) 10K type strain sequencing project: providing services to taxonomists for standard genome sequencing and annotation.</title>
        <authorList>
            <consortium name="The Broad Institute Genomics Platform"/>
            <consortium name="The Broad Institute Genome Sequencing Center for Infectious Disease"/>
            <person name="Wu L."/>
            <person name="Ma J."/>
        </authorList>
    </citation>
    <scope>NUCLEOTIDE SEQUENCE [LARGE SCALE GENOMIC DNA]</scope>
    <source>
        <strain evidence="11 12">JCM 11117</strain>
    </source>
</reference>
<comment type="subcellular location">
    <subcellularLocation>
        <location evidence="1">Cell membrane</location>
        <topology evidence="1">Peripheral membrane protein</topology>
    </subcellularLocation>
</comment>
<comment type="caution">
    <text evidence="11">The sequence shown here is derived from an EMBL/GenBank/DDBJ whole genome shotgun (WGS) entry which is preliminary data.</text>
</comment>
<keyword evidence="4" id="KW-1003">Cell membrane</keyword>
<dbReference type="InterPro" id="IPR050388">
    <property type="entry name" value="ABC_Ni/Peptide_Import"/>
</dbReference>
<evidence type="ECO:0000256" key="5">
    <source>
        <dbReference type="ARBA" id="ARBA00022519"/>
    </source>
</evidence>
<dbReference type="SMART" id="SM00382">
    <property type="entry name" value="AAA"/>
    <property type="match status" value="1"/>
</dbReference>
<evidence type="ECO:0000256" key="3">
    <source>
        <dbReference type="ARBA" id="ARBA00022448"/>
    </source>
</evidence>
<dbReference type="PROSITE" id="PS00211">
    <property type="entry name" value="ABC_TRANSPORTER_1"/>
    <property type="match status" value="1"/>
</dbReference>
<protein>
    <submittedName>
        <fullName evidence="11">ABC transporter ATP-binding protein</fullName>
    </submittedName>
</protein>
<evidence type="ECO:0000313" key="11">
    <source>
        <dbReference type="EMBL" id="GAA0930040.1"/>
    </source>
</evidence>
<evidence type="ECO:0000256" key="2">
    <source>
        <dbReference type="ARBA" id="ARBA00005417"/>
    </source>
</evidence>
<feature type="domain" description="ABC transporter" evidence="10">
    <location>
        <begin position="10"/>
        <end position="260"/>
    </location>
</feature>
<dbReference type="InterPro" id="IPR013563">
    <property type="entry name" value="Oligopep_ABC_C"/>
</dbReference>
<dbReference type="PANTHER" id="PTHR43297">
    <property type="entry name" value="OLIGOPEPTIDE TRANSPORT ATP-BINDING PROTEIN APPD"/>
    <property type="match status" value="1"/>
</dbReference>
<evidence type="ECO:0000256" key="4">
    <source>
        <dbReference type="ARBA" id="ARBA00022475"/>
    </source>
</evidence>
<organism evidence="11 12">
    <name type="scientific">Pseudonocardia zijingensis</name>
    <dbReference type="NCBI Taxonomy" id="153376"/>
    <lineage>
        <taxon>Bacteria</taxon>
        <taxon>Bacillati</taxon>
        <taxon>Actinomycetota</taxon>
        <taxon>Actinomycetes</taxon>
        <taxon>Pseudonocardiales</taxon>
        <taxon>Pseudonocardiaceae</taxon>
        <taxon>Pseudonocardia</taxon>
    </lineage>
</organism>
<keyword evidence="12" id="KW-1185">Reference proteome</keyword>
<dbReference type="SUPFAM" id="SSF52540">
    <property type="entry name" value="P-loop containing nucleoside triphosphate hydrolases"/>
    <property type="match status" value="1"/>
</dbReference>
<accession>A0ABN1PMH4</accession>
<dbReference type="Pfam" id="PF08352">
    <property type="entry name" value="oligo_HPY"/>
    <property type="match status" value="1"/>
</dbReference>
<gene>
    <name evidence="11" type="ORF">GCM10009559_17150</name>
</gene>